<feature type="transmembrane region" description="Helical" evidence="1">
    <location>
        <begin position="108"/>
        <end position="126"/>
    </location>
</feature>
<name>A0A848KC12_9NOCA</name>
<dbReference type="InterPro" id="IPR029787">
    <property type="entry name" value="Nucleotide_cyclase"/>
</dbReference>
<comment type="caution">
    <text evidence="3">The sequence shown here is derived from an EMBL/GenBank/DDBJ whole genome shotgun (WGS) entry which is preliminary data.</text>
</comment>
<dbReference type="InterPro" id="IPR000160">
    <property type="entry name" value="GGDEF_dom"/>
</dbReference>
<reference evidence="3 4" key="2">
    <citation type="submission" date="2020-06" db="EMBL/GenBank/DDBJ databases">
        <title>Antribacter stalactiti gen. nov., sp. nov., a new member of the family Nacardiaceae isolated from a cave.</title>
        <authorList>
            <person name="Kim I.S."/>
        </authorList>
    </citation>
    <scope>NUCLEOTIDE SEQUENCE [LARGE SCALE GENOMIC DNA]</scope>
    <source>
        <strain evidence="3 4">YC2-7</strain>
    </source>
</reference>
<feature type="transmembrane region" description="Helical" evidence="1">
    <location>
        <begin position="213"/>
        <end position="237"/>
    </location>
</feature>
<dbReference type="Gene3D" id="3.30.70.270">
    <property type="match status" value="1"/>
</dbReference>
<dbReference type="GO" id="GO:0043709">
    <property type="term" value="P:cell adhesion involved in single-species biofilm formation"/>
    <property type="evidence" value="ECO:0007669"/>
    <property type="project" value="TreeGrafter"/>
</dbReference>
<feature type="transmembrane region" description="Helical" evidence="1">
    <location>
        <begin position="75"/>
        <end position="96"/>
    </location>
</feature>
<proteinExistence type="predicted"/>
<dbReference type="CDD" id="cd01949">
    <property type="entry name" value="GGDEF"/>
    <property type="match status" value="1"/>
</dbReference>
<dbReference type="PROSITE" id="PS50887">
    <property type="entry name" value="GGDEF"/>
    <property type="match status" value="1"/>
</dbReference>
<evidence type="ECO:0000259" key="2">
    <source>
        <dbReference type="PROSITE" id="PS50887"/>
    </source>
</evidence>
<dbReference type="GO" id="GO:0052621">
    <property type="term" value="F:diguanylate cyclase activity"/>
    <property type="evidence" value="ECO:0007669"/>
    <property type="project" value="TreeGrafter"/>
</dbReference>
<dbReference type="GO" id="GO:1902201">
    <property type="term" value="P:negative regulation of bacterial-type flagellum-dependent cell motility"/>
    <property type="evidence" value="ECO:0007669"/>
    <property type="project" value="TreeGrafter"/>
</dbReference>
<sequence length="420" mass="45253">MARPSAWTARCGWRRANATRDTAGTCPRLNHISARGEGSMSTLSSVVRSVRLWWAIPVDYWWLVGYLESHLLARMARAVVATFSILFGATAILLVISQSGPHGVPGNVLGGVTAGVSLLWAARWSFGSWPQLWLSQLTVVLADGCISLLCVQTDDAVVGLLALVGFVLTTAYTVIFHGPKLLLLHMFWVLASATIAFGRMWSTGAFGGDAGAIGVAVLGGFAFVVTPPVVQLGFWMMRTDAVESGMDPLTGVLNRRGLFMHVDAMESRADADPEAVIVVVAIDLDLFKQVNDTFGHSVGDEVLLRTARRIQTAARETAVLARVGGEEFVLLDVMSKVDIAPMAERVRHAIGEPAERAHVTASCGAACVAVADWTTIRRRDRTAVLETVLMRADRAMYDAKRGGRDRIVVDAVPVETASIE</sequence>
<gene>
    <name evidence="3" type="ORF">FGL95_09305</name>
</gene>
<evidence type="ECO:0000313" key="4">
    <source>
        <dbReference type="Proteomes" id="UP000535543"/>
    </source>
</evidence>
<dbReference type="SMART" id="SM00267">
    <property type="entry name" value="GGDEF"/>
    <property type="match status" value="1"/>
</dbReference>
<dbReference type="EMBL" id="VCQU01000003">
    <property type="protein sequence ID" value="NMN95226.1"/>
    <property type="molecule type" value="Genomic_DNA"/>
</dbReference>
<dbReference type="Proteomes" id="UP000535543">
    <property type="component" value="Unassembled WGS sequence"/>
</dbReference>
<keyword evidence="1" id="KW-1133">Transmembrane helix</keyword>
<evidence type="ECO:0000256" key="1">
    <source>
        <dbReference type="SAM" id="Phobius"/>
    </source>
</evidence>
<dbReference type="NCBIfam" id="TIGR00254">
    <property type="entry name" value="GGDEF"/>
    <property type="match status" value="1"/>
</dbReference>
<organism evidence="3 4">
    <name type="scientific">Antrihabitans stalactiti</name>
    <dbReference type="NCBI Taxonomy" id="2584121"/>
    <lineage>
        <taxon>Bacteria</taxon>
        <taxon>Bacillati</taxon>
        <taxon>Actinomycetota</taxon>
        <taxon>Actinomycetes</taxon>
        <taxon>Mycobacteriales</taxon>
        <taxon>Nocardiaceae</taxon>
        <taxon>Antrihabitans</taxon>
    </lineage>
</organism>
<keyword evidence="1" id="KW-0472">Membrane</keyword>
<protein>
    <submittedName>
        <fullName evidence="3">GGDEF domain-containing protein</fullName>
    </submittedName>
</protein>
<accession>A0A848KC12</accession>
<dbReference type="GO" id="GO:0005886">
    <property type="term" value="C:plasma membrane"/>
    <property type="evidence" value="ECO:0007669"/>
    <property type="project" value="TreeGrafter"/>
</dbReference>
<keyword evidence="4" id="KW-1185">Reference proteome</keyword>
<dbReference type="Pfam" id="PF00990">
    <property type="entry name" value="GGDEF"/>
    <property type="match status" value="1"/>
</dbReference>
<evidence type="ECO:0000313" key="3">
    <source>
        <dbReference type="EMBL" id="NMN95226.1"/>
    </source>
</evidence>
<dbReference type="InterPro" id="IPR043128">
    <property type="entry name" value="Rev_trsase/Diguanyl_cyclase"/>
</dbReference>
<dbReference type="InterPro" id="IPR050469">
    <property type="entry name" value="Diguanylate_Cyclase"/>
</dbReference>
<dbReference type="PANTHER" id="PTHR45138:SF9">
    <property type="entry name" value="DIGUANYLATE CYCLASE DGCM-RELATED"/>
    <property type="match status" value="1"/>
</dbReference>
<feature type="domain" description="GGDEF" evidence="2">
    <location>
        <begin position="275"/>
        <end position="412"/>
    </location>
</feature>
<feature type="transmembrane region" description="Helical" evidence="1">
    <location>
        <begin position="158"/>
        <end position="176"/>
    </location>
</feature>
<dbReference type="PANTHER" id="PTHR45138">
    <property type="entry name" value="REGULATORY COMPONENTS OF SENSORY TRANSDUCTION SYSTEM"/>
    <property type="match status" value="1"/>
</dbReference>
<feature type="transmembrane region" description="Helical" evidence="1">
    <location>
        <begin position="182"/>
        <end position="201"/>
    </location>
</feature>
<dbReference type="AlphaFoldDB" id="A0A848KC12"/>
<keyword evidence="1" id="KW-0812">Transmembrane</keyword>
<dbReference type="SUPFAM" id="SSF55073">
    <property type="entry name" value="Nucleotide cyclase"/>
    <property type="match status" value="1"/>
</dbReference>
<reference evidence="3 4" key="1">
    <citation type="submission" date="2019-05" db="EMBL/GenBank/DDBJ databases">
        <authorList>
            <person name="Lee S.D."/>
        </authorList>
    </citation>
    <scope>NUCLEOTIDE SEQUENCE [LARGE SCALE GENOMIC DNA]</scope>
    <source>
        <strain evidence="3 4">YC2-7</strain>
    </source>
</reference>